<dbReference type="EMBL" id="MT457475">
    <property type="protein sequence ID" value="QKE60844.1"/>
    <property type="molecule type" value="Genomic_DNA"/>
</dbReference>
<sequence length="1506" mass="166018">MSTNPILSAQEGAQPDERVEVPTINSAPPTPAISPGDESIIPAAASVLESQPDPSQAMIDPMQVDPMEGGDPNAPLQIQPVAPVLNPEIPLQPVLESTPGFNEALDSQNKVMGVQDNIQNTLSTTVLPTDMQLPELFVGDPEAARRDLANISQRFNDVLNAPAQPTNLSMLDAAMKADAAKPKDKGFMQWLLGSGNTYNDFRPEKGQWGDYGSGALGATMYTLGLLGKAQATILGGATDSIVTAGNLIDAVKTKGFNPFSAEWRRDFDKEYQRNVFNSLPDPVLAAQTAKKPNKNLYDWADYLGSRSYTLAPLLTPGRDLAFSNWQQDRSGRNNPLGFLYGKQSTNENKFDITKPKQMNWGNALGALALDIIVDPTNLLRKPVKKAVQMAVKDVAQEAAEQATRREAGRAVMIGLNPVAARARDLPLPNGGVMRQGSQGAAFVRPVEVVKKYRAYQQRLALPPAKETGSNVIDAEFTVVKGEIPNMPRTVRQVAEQAADNPSVLEDLAKRFQEVDGREFPRGALNVELDQYAAEVAKAKTDKGRQAARNRLMARVDKLESKWNEANPRTVDFVSKSDMSRYDMSIYDDALLTGSNETPLKALPASGETSRVQYEFDPQSSPTLVVDRKGRFIPATPDTIRQVYKDNFEAVKLWKRAALPSESMRTQRMGVLQTEGRVVLNDVIDEGVREFRRTETQPVLPPAREGYTEYTLLPRTYVHDPETQKAISTFIDASGTSKRTQQRAYLESDYESIGERRLAATAVDLGDAQVVLPTVKMSLEDARKVFDGTTDVQPVRQGLESLLRGTRETFDGVTMLNRGELEEFTQRMNGNAPELLPPVLQNPTAVPIRLFAPQSDVMRLIVSNKPDVVDVFALDNLSVRNINDLNKLVEYLPAPDGKRLLDRSYTTFDGLTSAIQRRLTGYSPEVIEHYLATVSRLGQKVQGLEGDLVEVLVNRGTGDSLPGASVLMSKPVDDLPRLPYAEPNGIPSLAAINEALDNGLDPNRLLDNLTEPSLSDPIVRRNILENTPEEYRGIRPETQEMTIKRVELERELDDIINVRAEVERTKDAINEKLQDVLDEVDTLPDIGLKPLPGTAMKDVPQLLPSTLSPTGVPLAELRQPLPELKNALPRLSMDDLVDEDGFRLPPETKLSDLAQDKFDELFDYIDEIDPTGSFKMSDLKGMSIEELDNMLKGLSIDETPFYHGSRVQFLKLENVDPLEGAARGEFGTALYITSNPRQAEAHAMADLSPNLPVINNRVFGDGAVHELSITDRQGVINADDVASVEIKTLAKEALASVVDTLDPTHRKIIAALRSPFSANSKLTVGGLYDKMHTVIDKVMKQDPSYSGIDEALILEWQRAFNLRLRQAGVTGIEKGDTLAVIDSSILSTRHVKPYGNELESPLSVAASRYNAVTMALANNPKSTLLQVQQKESLATLLTRLDDRLERQLDDLDEQVIRQLSKMTNHDETLRNIVDGERAQRKALIDERLAEADAKTLEPKPFNTNPCL</sequence>
<evidence type="ECO:0000313" key="3">
    <source>
        <dbReference type="EMBL" id="QKE60844.1"/>
    </source>
</evidence>
<keyword evidence="1" id="KW-0175">Coiled coil</keyword>
<name>A0A7G3WH46_9CAUD</name>
<accession>A0A7G3WH46</accession>
<proteinExistence type="predicted"/>
<evidence type="ECO:0000256" key="1">
    <source>
        <dbReference type="SAM" id="Coils"/>
    </source>
</evidence>
<evidence type="ECO:0000313" key="4">
    <source>
        <dbReference type="Proteomes" id="UP000516780"/>
    </source>
</evidence>
<dbReference type="Proteomes" id="UP000516780">
    <property type="component" value="Segment"/>
</dbReference>
<keyword evidence="4" id="KW-1185">Reference proteome</keyword>
<protein>
    <submittedName>
        <fullName evidence="3">Uncharacterized protein</fullName>
    </submittedName>
</protein>
<evidence type="ECO:0000256" key="2">
    <source>
        <dbReference type="SAM" id="MobiDB-lite"/>
    </source>
</evidence>
<feature type="coiled-coil region" evidence="1">
    <location>
        <begin position="1044"/>
        <end position="1078"/>
    </location>
</feature>
<organism evidence="3 4">
    <name type="scientific">Arthronema virus TR020</name>
    <dbReference type="NCBI Taxonomy" id="2736280"/>
    <lineage>
        <taxon>Viruses</taxon>
        <taxon>Duplodnaviria</taxon>
        <taxon>Heunggongvirae</taxon>
        <taxon>Uroviricota</taxon>
        <taxon>Caudoviricetes</taxon>
        <taxon>Saffermanviridae</taxon>
        <taxon>Arthrovirus</taxon>
        <taxon>Arthrovirus TR020</taxon>
    </lineage>
</organism>
<reference evidence="3 4" key="1">
    <citation type="journal article" date="2020" name="Microb. Ecol.">
        <title>Novel Virus on Filamentous Arthronema africanum Cyanobacterium.</title>
        <authorList>
            <person name="Petrzik K."/>
            <person name="Lukavsky J."/>
            <person name="Koloniuk I."/>
        </authorList>
    </citation>
    <scope>NUCLEOTIDE SEQUENCE [LARGE SCALE GENOMIC DNA]</scope>
</reference>
<feature type="region of interest" description="Disordered" evidence="2">
    <location>
        <begin position="1"/>
        <end position="38"/>
    </location>
</feature>